<dbReference type="EMBL" id="RJMK01000002">
    <property type="protein sequence ID" value="RSI08797.1"/>
    <property type="molecule type" value="Genomic_DNA"/>
</dbReference>
<reference evidence="2 3" key="1">
    <citation type="submission" date="2018-11" db="EMBL/GenBank/DDBJ databases">
        <title>Species Designations Belie Phenotypic and Genotypic Heterogeneity in Oral Streptococci.</title>
        <authorList>
            <person name="Velsko I."/>
        </authorList>
    </citation>
    <scope>NUCLEOTIDE SEQUENCE [LARGE SCALE GENOMIC DNA]</scope>
    <source>
        <strain evidence="2 3">KLC04</strain>
    </source>
</reference>
<evidence type="ECO:0000313" key="2">
    <source>
        <dbReference type="EMBL" id="RSI08797.1"/>
    </source>
</evidence>
<accession>A0AAE8K9Z9</accession>
<feature type="coiled-coil region" evidence="1">
    <location>
        <begin position="13"/>
        <end position="40"/>
    </location>
</feature>
<proteinExistence type="predicted"/>
<name>A0AAE8K9Z9_STRSA</name>
<protein>
    <submittedName>
        <fullName evidence="2">Uncharacterized protein</fullName>
    </submittedName>
</protein>
<dbReference type="Proteomes" id="UP000272846">
    <property type="component" value="Unassembled WGS sequence"/>
</dbReference>
<dbReference type="RefSeq" id="WP_125445430.1">
    <property type="nucleotide sequence ID" value="NZ_CP076613.1"/>
</dbReference>
<dbReference type="AlphaFoldDB" id="A0AAE8K9Z9"/>
<sequence length="134" mass="16399">MGQHIGNKKDKLYEQLRSTQERYNAEYDKYLDEKRNFEEVMAETDELYHSARQQIQDMEDYTVACLRRSTEGAQLIHEFYDKVFQVQDNLEIEYRREREGVEEECLLLDKRFRKKSDKYDEDLAHIRRDIYGEK</sequence>
<keyword evidence="1" id="KW-0175">Coiled coil</keyword>
<evidence type="ECO:0000256" key="1">
    <source>
        <dbReference type="SAM" id="Coils"/>
    </source>
</evidence>
<comment type="caution">
    <text evidence="2">The sequence shown here is derived from an EMBL/GenBank/DDBJ whole genome shotgun (WGS) entry which is preliminary data.</text>
</comment>
<organism evidence="2 3">
    <name type="scientific">Streptococcus sanguinis</name>
    <dbReference type="NCBI Taxonomy" id="1305"/>
    <lineage>
        <taxon>Bacteria</taxon>
        <taxon>Bacillati</taxon>
        <taxon>Bacillota</taxon>
        <taxon>Bacilli</taxon>
        <taxon>Lactobacillales</taxon>
        <taxon>Streptococcaceae</taxon>
        <taxon>Streptococcus</taxon>
    </lineage>
</organism>
<evidence type="ECO:0000313" key="3">
    <source>
        <dbReference type="Proteomes" id="UP000272846"/>
    </source>
</evidence>
<gene>
    <name evidence="2" type="ORF">D8888_07220</name>
</gene>